<dbReference type="SUPFAM" id="SSF52172">
    <property type="entry name" value="CheY-like"/>
    <property type="match status" value="1"/>
</dbReference>
<reference evidence="3" key="1">
    <citation type="submission" date="2023-07" db="EMBL/GenBank/DDBJ databases">
        <authorList>
            <person name="Kim M."/>
        </authorList>
    </citation>
    <scope>NUCLEOTIDE SEQUENCE</scope>
    <source>
        <strain evidence="3">BIUV-7</strain>
    </source>
</reference>
<feature type="modified residue" description="4-aspartylphosphate" evidence="1">
    <location>
        <position position="56"/>
    </location>
</feature>
<dbReference type="PROSITE" id="PS50110">
    <property type="entry name" value="RESPONSE_REGULATORY"/>
    <property type="match status" value="1"/>
</dbReference>
<gene>
    <name evidence="3" type="ORF">Q4F19_11070</name>
</gene>
<protein>
    <recommendedName>
        <fullName evidence="2">Response regulatory domain-containing protein</fullName>
    </recommendedName>
</protein>
<evidence type="ECO:0000313" key="3">
    <source>
        <dbReference type="EMBL" id="MDO6414923.1"/>
    </source>
</evidence>
<evidence type="ECO:0000256" key="1">
    <source>
        <dbReference type="PROSITE-ProRule" id="PRU00169"/>
    </source>
</evidence>
<comment type="caution">
    <text evidence="3">The sequence shown here is derived from an EMBL/GenBank/DDBJ whole genome shotgun (WGS) entry which is preliminary data.</text>
</comment>
<evidence type="ECO:0000313" key="4">
    <source>
        <dbReference type="Proteomes" id="UP001169764"/>
    </source>
</evidence>
<feature type="domain" description="Response regulatory" evidence="2">
    <location>
        <begin position="6"/>
        <end position="117"/>
    </location>
</feature>
<keyword evidence="1" id="KW-0597">Phosphoprotein</keyword>
<dbReference type="SMART" id="SM00448">
    <property type="entry name" value="REC"/>
    <property type="match status" value="1"/>
</dbReference>
<dbReference type="RefSeq" id="WP_303542534.1">
    <property type="nucleotide sequence ID" value="NZ_JAUOTP010000004.1"/>
</dbReference>
<dbReference type="Gene3D" id="3.40.50.2300">
    <property type="match status" value="1"/>
</dbReference>
<accession>A0ABT8Y9B3</accession>
<name>A0ABT8Y9B3_9SPHN</name>
<organism evidence="3 4">
    <name type="scientific">Sphingomonas natans</name>
    <dbReference type="NCBI Taxonomy" id="3063330"/>
    <lineage>
        <taxon>Bacteria</taxon>
        <taxon>Pseudomonadati</taxon>
        <taxon>Pseudomonadota</taxon>
        <taxon>Alphaproteobacteria</taxon>
        <taxon>Sphingomonadales</taxon>
        <taxon>Sphingomonadaceae</taxon>
        <taxon>Sphingomonas</taxon>
    </lineage>
</organism>
<dbReference type="InterPro" id="IPR011006">
    <property type="entry name" value="CheY-like_superfamily"/>
</dbReference>
<proteinExistence type="predicted"/>
<dbReference type="InterPro" id="IPR001789">
    <property type="entry name" value="Sig_transdc_resp-reg_receiver"/>
</dbReference>
<keyword evidence="4" id="KW-1185">Reference proteome</keyword>
<dbReference type="Proteomes" id="UP001169764">
    <property type="component" value="Unassembled WGS sequence"/>
</dbReference>
<sequence>METKIHILVVEDDEILSANLTAAIEDRGCAVVGPVASVTDALALLQRTEVSAAVLDANLLDRDVSPVALQLIELAIPFVIHTGFGLPDELAAVFPHVSVIMKPTDPDDVVVQLLTQADLLRNSGQRRPNDIVDAIDEPQAREAKIARIAAALFDQFNAKAITLARRQQADAIGEARTTWTGIIGELERLGSCG</sequence>
<dbReference type="EMBL" id="JAUOTP010000004">
    <property type="protein sequence ID" value="MDO6414923.1"/>
    <property type="molecule type" value="Genomic_DNA"/>
</dbReference>
<evidence type="ECO:0000259" key="2">
    <source>
        <dbReference type="PROSITE" id="PS50110"/>
    </source>
</evidence>